<dbReference type="InterPro" id="IPR033949">
    <property type="entry name" value="CobQ_GATase1"/>
</dbReference>
<dbReference type="Gene3D" id="3.40.50.880">
    <property type="match status" value="1"/>
</dbReference>
<dbReference type="InterPro" id="IPR002586">
    <property type="entry name" value="CobQ/CobB/MinD/ParA_Nub-bd_dom"/>
</dbReference>
<evidence type="ECO:0000256" key="5">
    <source>
        <dbReference type="ARBA" id="ARBA00022962"/>
    </source>
</evidence>
<dbReference type="PROSITE" id="PS51274">
    <property type="entry name" value="GATASE_COBBQ"/>
    <property type="match status" value="1"/>
</dbReference>
<evidence type="ECO:0000259" key="8">
    <source>
        <dbReference type="Pfam" id="PF01656"/>
    </source>
</evidence>
<dbReference type="SUPFAM" id="SSF52317">
    <property type="entry name" value="Class I glutamine amidotransferase-like"/>
    <property type="match status" value="1"/>
</dbReference>
<dbReference type="EMBL" id="LJCQ01000312">
    <property type="protein sequence ID" value="KPV46064.1"/>
    <property type="molecule type" value="Genomic_DNA"/>
</dbReference>
<dbReference type="CDD" id="cd01750">
    <property type="entry name" value="GATase1_CobQ"/>
    <property type="match status" value="1"/>
</dbReference>
<dbReference type="NCBIfam" id="NF001989">
    <property type="entry name" value="PRK00784.1"/>
    <property type="match status" value="1"/>
</dbReference>
<dbReference type="SUPFAM" id="SSF52540">
    <property type="entry name" value="P-loop containing nucleoside triphosphate hydrolases"/>
    <property type="match status" value="1"/>
</dbReference>
<dbReference type="OrthoDB" id="53136at2157"/>
<protein>
    <recommendedName>
        <fullName evidence="3 7">Probable cobyric acid synthase</fullName>
    </recommendedName>
</protein>
<evidence type="ECO:0000313" key="10">
    <source>
        <dbReference type="EMBL" id="KPV46064.1"/>
    </source>
</evidence>
<evidence type="ECO:0000256" key="4">
    <source>
        <dbReference type="ARBA" id="ARBA00022573"/>
    </source>
</evidence>
<evidence type="ECO:0000259" key="9">
    <source>
        <dbReference type="Pfam" id="PF07685"/>
    </source>
</evidence>
<dbReference type="Pfam" id="PF07685">
    <property type="entry name" value="GATase_3"/>
    <property type="match status" value="1"/>
</dbReference>
<dbReference type="AlphaFoldDB" id="A0A0P9D9A5"/>
<accession>A0A0P9D9A5</accession>
<proteinExistence type="inferred from homology"/>
<name>A0A0P9D9A5_9ARCH</name>
<feature type="active site" description="Nucleophile" evidence="7">
    <location>
        <position position="326"/>
    </location>
</feature>
<dbReference type="NCBIfam" id="TIGR00313">
    <property type="entry name" value="cobQ"/>
    <property type="match status" value="1"/>
</dbReference>
<sequence length="473" mass="53079">MSKIIQVLGTTSDSGKTTVAMALCRYYSDLGFRVAPFKAVNMSLNSISIRNDGEISRAQWLQALAARTEPDVHMNPYILKPEGSGKSQLIELGKSKGSMPLNEYFNYLKMHAPDVIKKSLDYLLEHYDIIIAEGAGSPAEINMFGSDFANTFVSGIYNTPAILVADIDRGGVFASIYGTVKLMERPDLLKYIIINKMRGDTSILETGINKIEELTGKKIIGIVKYTNINLPGEDSMNYNNSKLYSRNVAIIKYPHMENYSDFDPLYLFGIGYNYVDKNNVDDILDAKIIVLPGSKLVYSDLEYIKNHGIYEKIMEMSGKSIIIGICGGYQMLGNKIMDPHRIESEQTEYTGLNLLDAVTYYNEKKTARGVTYRLNSKLFGNTSFFNGYEIHFGSVYDQNDAPLNELCGGYEGSINKNVIGTNIHGIFENTEFLEYLFGLKFQNYNSILNNNIDTISRSIISGINEKYLKELIL</sequence>
<dbReference type="Pfam" id="PF01656">
    <property type="entry name" value="CbiA"/>
    <property type="match status" value="1"/>
</dbReference>
<keyword evidence="5 7" id="KW-0315">Glutamine amidotransferase</keyword>
<feature type="active site" evidence="7">
    <location>
        <position position="424"/>
    </location>
</feature>
<evidence type="ECO:0000256" key="7">
    <source>
        <dbReference type="HAMAP-Rule" id="MF_00028"/>
    </source>
</evidence>
<dbReference type="InterPro" id="IPR011698">
    <property type="entry name" value="GATase_3"/>
</dbReference>
<gene>
    <name evidence="7" type="primary">cobQ</name>
    <name evidence="10" type="ORF">SE19_07180</name>
</gene>
<dbReference type="PANTHER" id="PTHR21343:SF1">
    <property type="entry name" value="COBYRIC ACID SYNTHASE"/>
    <property type="match status" value="1"/>
</dbReference>
<feature type="domain" description="CobB/CobQ-like glutamine amidotransferase" evidence="9">
    <location>
        <begin position="247"/>
        <end position="431"/>
    </location>
</feature>
<evidence type="ECO:0000313" key="11">
    <source>
        <dbReference type="Proteomes" id="UP000050515"/>
    </source>
</evidence>
<comment type="caution">
    <text evidence="10">The sequence shown here is derived from an EMBL/GenBank/DDBJ whole genome shotgun (WGS) entry which is preliminary data.</text>
</comment>
<comment type="function">
    <text evidence="6 7">Catalyzes amidations at positions B, D, E, and G on adenosylcobyrinic A,C-diamide. NH(2) groups are provided by glutamine, and one molecule of ATP is hydrogenolyzed for each amidation.</text>
</comment>
<dbReference type="GO" id="GO:0015420">
    <property type="term" value="F:ABC-type vitamin B12 transporter activity"/>
    <property type="evidence" value="ECO:0007669"/>
    <property type="project" value="UniProtKB-UniRule"/>
</dbReference>
<dbReference type="PATRIC" id="fig|507754.4.peg.457"/>
<dbReference type="Gene3D" id="3.40.50.300">
    <property type="entry name" value="P-loop containing nucleotide triphosphate hydrolases"/>
    <property type="match status" value="1"/>
</dbReference>
<dbReference type="PROSITE" id="PS51273">
    <property type="entry name" value="GATASE_TYPE_1"/>
    <property type="match status" value="1"/>
</dbReference>
<keyword evidence="4 7" id="KW-0169">Cobalamin biosynthesis</keyword>
<dbReference type="InterPro" id="IPR004459">
    <property type="entry name" value="CobQ_synth"/>
</dbReference>
<reference evidence="10 11" key="1">
    <citation type="submission" date="2015-09" db="EMBL/GenBank/DDBJ databases">
        <title>Draft genome sequence of Acidiplasma aeolicum DSM 18409.</title>
        <authorList>
            <person name="Hemp J."/>
        </authorList>
    </citation>
    <scope>NUCLEOTIDE SEQUENCE [LARGE SCALE GENOMIC DNA]</scope>
    <source>
        <strain evidence="10 11">V</strain>
    </source>
</reference>
<evidence type="ECO:0000256" key="1">
    <source>
        <dbReference type="ARBA" id="ARBA00004953"/>
    </source>
</evidence>
<dbReference type="HAMAP" id="MF_00028">
    <property type="entry name" value="CobQ"/>
    <property type="match status" value="1"/>
</dbReference>
<comment type="pathway">
    <text evidence="1 7">Cofactor biosynthesis; adenosylcobalamin biosynthesis.</text>
</comment>
<dbReference type="Proteomes" id="UP000050515">
    <property type="component" value="Unassembled WGS sequence"/>
</dbReference>
<organism evidence="10 11">
    <name type="scientific">Acidiplasma aeolicum</name>
    <dbReference type="NCBI Taxonomy" id="507754"/>
    <lineage>
        <taxon>Archaea</taxon>
        <taxon>Methanobacteriati</taxon>
        <taxon>Thermoplasmatota</taxon>
        <taxon>Thermoplasmata</taxon>
        <taxon>Thermoplasmatales</taxon>
        <taxon>Ferroplasmaceae</taxon>
        <taxon>Acidiplasma</taxon>
    </lineage>
</organism>
<evidence type="ECO:0000256" key="2">
    <source>
        <dbReference type="ARBA" id="ARBA00006205"/>
    </source>
</evidence>
<dbReference type="InterPro" id="IPR027417">
    <property type="entry name" value="P-loop_NTPase"/>
</dbReference>
<evidence type="ECO:0000256" key="3">
    <source>
        <dbReference type="ARBA" id="ARBA00014921"/>
    </source>
</evidence>
<feature type="domain" description="CobQ/CobB/MinD/ParA nucleotide binding" evidence="8">
    <location>
        <begin position="7"/>
        <end position="227"/>
    </location>
</feature>
<comment type="similarity">
    <text evidence="2 7">Belongs to the CobB/CobQ family. CobQ subfamily.</text>
</comment>
<dbReference type="GO" id="GO:0009236">
    <property type="term" value="P:cobalamin biosynthetic process"/>
    <property type="evidence" value="ECO:0007669"/>
    <property type="project" value="UniProtKB-UniRule"/>
</dbReference>
<dbReference type="UniPathway" id="UPA00148"/>
<dbReference type="PANTHER" id="PTHR21343">
    <property type="entry name" value="DETHIOBIOTIN SYNTHETASE"/>
    <property type="match status" value="1"/>
</dbReference>
<evidence type="ECO:0000256" key="6">
    <source>
        <dbReference type="ARBA" id="ARBA00025166"/>
    </source>
</evidence>
<dbReference type="InterPro" id="IPR029062">
    <property type="entry name" value="Class_I_gatase-like"/>
</dbReference>
<dbReference type="GO" id="GO:0003824">
    <property type="term" value="F:catalytic activity"/>
    <property type="evidence" value="ECO:0007669"/>
    <property type="project" value="InterPro"/>
</dbReference>